<feature type="compositionally biased region" description="Low complexity" evidence="2">
    <location>
        <begin position="1107"/>
        <end position="1121"/>
    </location>
</feature>
<name>A0A3M6TIA0_POCDA</name>
<keyword evidence="4" id="KW-1185">Reference proteome</keyword>
<dbReference type="EMBL" id="RCHS01003527">
    <property type="protein sequence ID" value="RMX41039.1"/>
    <property type="molecule type" value="Genomic_DNA"/>
</dbReference>
<comment type="caution">
    <text evidence="3">The sequence shown here is derived from an EMBL/GenBank/DDBJ whole genome shotgun (WGS) entry which is preliminary data.</text>
</comment>
<feature type="region of interest" description="Disordered" evidence="2">
    <location>
        <begin position="1027"/>
        <end position="1054"/>
    </location>
</feature>
<feature type="region of interest" description="Disordered" evidence="2">
    <location>
        <begin position="952"/>
        <end position="974"/>
    </location>
</feature>
<dbReference type="InterPro" id="IPR026784">
    <property type="entry name" value="Coact_PPARg"/>
</dbReference>
<feature type="region of interest" description="Disordered" evidence="2">
    <location>
        <begin position="1086"/>
        <end position="1121"/>
    </location>
</feature>
<accession>A0A3M6TIA0</accession>
<organism evidence="3 4">
    <name type="scientific">Pocillopora damicornis</name>
    <name type="common">Cauliflower coral</name>
    <name type="synonym">Millepora damicornis</name>
    <dbReference type="NCBI Taxonomy" id="46731"/>
    <lineage>
        <taxon>Eukaryota</taxon>
        <taxon>Metazoa</taxon>
        <taxon>Cnidaria</taxon>
        <taxon>Anthozoa</taxon>
        <taxon>Hexacorallia</taxon>
        <taxon>Scleractinia</taxon>
        <taxon>Astrocoeniina</taxon>
        <taxon>Pocilloporidae</taxon>
        <taxon>Pocillopora</taxon>
    </lineage>
</organism>
<dbReference type="PANTHER" id="PTHR15976">
    <property type="entry name" value="CONSTITUTIVE COACTIVATOR OF PEROXISOME PROLIFERATOR-ACTIVATED RECEPTOR GAMMA"/>
    <property type="match status" value="1"/>
</dbReference>
<feature type="region of interest" description="Disordered" evidence="2">
    <location>
        <begin position="329"/>
        <end position="384"/>
    </location>
</feature>
<feature type="region of interest" description="Disordered" evidence="2">
    <location>
        <begin position="399"/>
        <end position="491"/>
    </location>
</feature>
<feature type="compositionally biased region" description="Low complexity" evidence="2">
    <location>
        <begin position="437"/>
        <end position="463"/>
    </location>
</feature>
<dbReference type="PANTHER" id="PTHR15976:SF16">
    <property type="entry name" value="ASTEROID DOMAIN-CONTAINING PROTEIN"/>
    <property type="match status" value="1"/>
</dbReference>
<dbReference type="OMA" id="YILSPQY"/>
<dbReference type="CDD" id="cd18672">
    <property type="entry name" value="PIN_FAM120B-like"/>
    <property type="match status" value="1"/>
</dbReference>
<evidence type="ECO:0000313" key="4">
    <source>
        <dbReference type="Proteomes" id="UP000275408"/>
    </source>
</evidence>
<gene>
    <name evidence="3" type="ORF">pdam_00003287</name>
</gene>
<feature type="compositionally biased region" description="Polar residues" evidence="2">
    <location>
        <begin position="367"/>
        <end position="384"/>
    </location>
</feature>
<evidence type="ECO:0000313" key="3">
    <source>
        <dbReference type="EMBL" id="RMX41039.1"/>
    </source>
</evidence>
<dbReference type="OrthoDB" id="10061469at2759"/>
<dbReference type="SUPFAM" id="SSF88723">
    <property type="entry name" value="PIN domain-like"/>
    <property type="match status" value="1"/>
</dbReference>
<reference evidence="3 4" key="1">
    <citation type="journal article" date="2018" name="Sci. Rep.">
        <title>Comparative analysis of the Pocillopora damicornis genome highlights role of immune system in coral evolution.</title>
        <authorList>
            <person name="Cunning R."/>
            <person name="Bay R.A."/>
            <person name="Gillette P."/>
            <person name="Baker A.C."/>
            <person name="Traylor-Knowles N."/>
        </authorList>
    </citation>
    <scope>NUCLEOTIDE SEQUENCE [LARGE SCALE GENOMIC DNA]</scope>
    <source>
        <strain evidence="3">RSMAS</strain>
        <tissue evidence="3">Whole animal</tissue>
    </source>
</reference>
<dbReference type="InterPro" id="IPR029060">
    <property type="entry name" value="PIN-like_dom_sf"/>
</dbReference>
<dbReference type="Gene3D" id="3.40.50.1010">
    <property type="entry name" value="5'-nuclease"/>
    <property type="match status" value="1"/>
</dbReference>
<protein>
    <recommendedName>
        <fullName evidence="5">Constitutive coactivator of PPAR-gamma-like protein 1</fullName>
    </recommendedName>
</protein>
<evidence type="ECO:0000256" key="2">
    <source>
        <dbReference type="SAM" id="MobiDB-lite"/>
    </source>
</evidence>
<evidence type="ECO:0008006" key="5">
    <source>
        <dbReference type="Google" id="ProtNLM"/>
    </source>
</evidence>
<evidence type="ECO:0000256" key="1">
    <source>
        <dbReference type="ARBA" id="ARBA00009495"/>
    </source>
</evidence>
<comment type="similarity">
    <text evidence="1">Belongs to the constitutive coactivator of PPAR-gamma family.</text>
</comment>
<feature type="compositionally biased region" description="Basic and acidic residues" evidence="2">
    <location>
        <begin position="479"/>
        <end position="488"/>
    </location>
</feature>
<dbReference type="GO" id="GO:0005634">
    <property type="term" value="C:nucleus"/>
    <property type="evidence" value="ECO:0007669"/>
    <property type="project" value="TreeGrafter"/>
</dbReference>
<dbReference type="AlphaFoldDB" id="A0A3M6TIA0"/>
<sequence>MGIQGLQEYVEANCPTACQQVDLKAVLYGKKVNNTDKAPVLLVDARSCLKHLYGPTIDWVCGGQWNEMLRNVENFTRSFRQQNIEIVIYFDGEGESSKLHQWIKNQNEKRQLTRQILNHVMKFSCYPGKRLYFPPPVVDTCLRLAFLSCGVSVCTSMDDLHKEMATYCQGEDFAGVIGHHADFLLFDVPNYFSADHIKFSKKDITTMRFNREAVLNELKLHHDRLGLFASLLGTPFIPEDNLGSFYWNLLGPDHPLAKVQVKEKHQPIFPANDIIISSVINFVRNLADVSNLPWIARQVFRSENVDLAEIAEKLKKAVEHYSSSQSVETVVQSSDIGPGRKQNEHQYQKMWQHWQQHQFVPKPATPPQKNTEVVLPQSNDSTKQIPNITDLQQSLSALQVQDSPEASVMHSLPLSPPGDPQDLQGTIPPLSPHQEGSLLTHPPVSPSSVLPTPPSSSETSPMVCKTGKGAADHSSSAENMKEKEKEPTVKGAVPGMSQRVLDVTLQLLQNGRMVETVYHVLTKAEITVDTTIEEEQSPERIPSALLFRKVRQRVYGILFDLASKKKDGGVGMSSLAVKEWCVYGYRRLDDPDIVEPLALDWDVPPVERLWFSKGAAADNNRLKAFLSCLMSDTPSMTQTVIVPKRLVILCCVLRYLMSHGRLVLSARELDAFLAQSLSPHLTTECNASNLREIKLQRVDARAVQLASIFMRGVQAAIFANDACAVPIPWELVCPWNYFDGKLFHSKYLMVTENASLLELCDGKSGRVEKLQRMRWCITEGLPQDFSLNPGLPSAGLLPHFPGHRGDGLLPTPVPFAFGPVPPALQSVPVPNFFPAGANIPHHMQAMGTNLRRGRGPNSRQPVSGLGGQLEVAGVPIARWSGNKAGRGYNDKDRIVVGGPSSVEMGKLGRRGRGSLWSARGKRGGGAGTRNVTWAAEVDKEYDRSIGYVEQPTKPKKATNISQVREGGDGGNDIPIMNRGRGDGGNDLEALSADGLATGLPMHGALHPHNLPGQIPGMPQSPQMQFNGQPYSSHSPEMTGLPVGPGLDKAPGGQVPPIILAKPGDIPASLGRGRGVSAGMAGEMPPFNAQSEIVESGGKGRGWWWDKQQQQQQQPQQQQPPP</sequence>
<dbReference type="Proteomes" id="UP000275408">
    <property type="component" value="Unassembled WGS sequence"/>
</dbReference>
<proteinExistence type="inferred from homology"/>
<dbReference type="STRING" id="46731.A0A3M6TIA0"/>